<evidence type="ECO:0000256" key="4">
    <source>
        <dbReference type="PROSITE-ProRule" id="PRU00221"/>
    </source>
</evidence>
<dbReference type="SMART" id="SM00320">
    <property type="entry name" value="WD40"/>
    <property type="match status" value="4"/>
</dbReference>
<dbReference type="SUPFAM" id="SSF50978">
    <property type="entry name" value="WD40 repeat-like"/>
    <property type="match status" value="1"/>
</dbReference>
<keyword evidence="1" id="KW-0597">Phosphoprotein</keyword>
<dbReference type="InterPro" id="IPR019775">
    <property type="entry name" value="WD40_repeat_CS"/>
</dbReference>
<evidence type="ECO:0008006" key="8">
    <source>
        <dbReference type="Google" id="ProtNLM"/>
    </source>
</evidence>
<evidence type="ECO:0000256" key="3">
    <source>
        <dbReference type="ARBA" id="ARBA00022737"/>
    </source>
</evidence>
<feature type="compositionally biased region" description="Low complexity" evidence="5">
    <location>
        <begin position="126"/>
        <end position="135"/>
    </location>
</feature>
<dbReference type="PROSITE" id="PS50082">
    <property type="entry name" value="WD_REPEATS_2"/>
    <property type="match status" value="2"/>
</dbReference>
<proteinExistence type="predicted"/>
<evidence type="ECO:0000256" key="5">
    <source>
        <dbReference type="SAM" id="MobiDB-lite"/>
    </source>
</evidence>
<evidence type="ECO:0000256" key="2">
    <source>
        <dbReference type="ARBA" id="ARBA00022574"/>
    </source>
</evidence>
<dbReference type="PANTHER" id="PTHR14091">
    <property type="entry name" value="PERIODIC TRYPTOPHAN PROTEIN 1"/>
    <property type="match status" value="1"/>
</dbReference>
<dbReference type="Proteomes" id="UP001491310">
    <property type="component" value="Unassembled WGS sequence"/>
</dbReference>
<evidence type="ECO:0000256" key="1">
    <source>
        <dbReference type="ARBA" id="ARBA00022553"/>
    </source>
</evidence>
<dbReference type="Gene3D" id="2.130.10.10">
    <property type="entry name" value="YVTN repeat-like/Quinoprotein amine dehydrogenase"/>
    <property type="match status" value="2"/>
</dbReference>
<dbReference type="InterPro" id="IPR044285">
    <property type="entry name" value="PWP1"/>
</dbReference>
<protein>
    <recommendedName>
        <fullName evidence="8">WD40 repeat-like protein</fullName>
    </recommendedName>
</protein>
<dbReference type="InterPro" id="IPR020472">
    <property type="entry name" value="WD40_PAC1"/>
</dbReference>
<comment type="caution">
    <text evidence="6">The sequence shown here is derived from an EMBL/GenBank/DDBJ whole genome shotgun (WGS) entry which is preliminary data.</text>
</comment>
<organism evidence="6 7">
    <name type="scientific">Coccomyxa subellipsoidea</name>
    <dbReference type="NCBI Taxonomy" id="248742"/>
    <lineage>
        <taxon>Eukaryota</taxon>
        <taxon>Viridiplantae</taxon>
        <taxon>Chlorophyta</taxon>
        <taxon>core chlorophytes</taxon>
        <taxon>Trebouxiophyceae</taxon>
        <taxon>Trebouxiophyceae incertae sedis</taxon>
        <taxon>Coccomyxaceae</taxon>
        <taxon>Coccomyxa</taxon>
    </lineage>
</organism>
<dbReference type="PROSITE" id="PS50294">
    <property type="entry name" value="WD_REPEATS_REGION"/>
    <property type="match status" value="2"/>
</dbReference>
<feature type="repeat" description="WD" evidence="4">
    <location>
        <begin position="157"/>
        <end position="199"/>
    </location>
</feature>
<dbReference type="PRINTS" id="PR00320">
    <property type="entry name" value="GPROTEINBRPT"/>
</dbReference>
<feature type="region of interest" description="Disordered" evidence="5">
    <location>
        <begin position="124"/>
        <end position="161"/>
    </location>
</feature>
<gene>
    <name evidence="6" type="ORF">WJX75_004602</name>
</gene>
<name>A0ABR2YPF7_9CHLO</name>
<accession>A0ABR2YPF7</accession>
<evidence type="ECO:0000313" key="7">
    <source>
        <dbReference type="Proteomes" id="UP001491310"/>
    </source>
</evidence>
<evidence type="ECO:0000313" key="6">
    <source>
        <dbReference type="EMBL" id="KAK9908913.1"/>
    </source>
</evidence>
<feature type="compositionally biased region" description="Basic residues" evidence="5">
    <location>
        <begin position="141"/>
        <end position="153"/>
    </location>
</feature>
<sequence length="349" mass="37404">MAYHSRAEDDPYLDKEISDSDDEELVLKKSDFLILAARNEDDVSHLEVWVYEDMDETGESNLYVHHDIILPAFPLSLAWMDCNLADTSATANLAAVGSISPAIEIWDLDVLDAVEPLATLGGEATAASPADDPASLEGTATKKKKKKSKKKGPSMREGSHEDAVLGLSWNRDFRNVLASASADKTVKVWDVASQQCQHTLTHHKGKVQAVAWNPAEAPVLLTGAFDKVAALADVRVPDGQPLMWKVSADVEALAWSPHAPTTFLVSSEDGLVSAYDARAGAGSEPLFRLAAHDKATCALSFNQAAPNLLATASTDNMVKLWDVADTKPSLVAAQDLKRSAIGTASTSED</sequence>
<dbReference type="PROSITE" id="PS00678">
    <property type="entry name" value="WD_REPEATS_1"/>
    <property type="match status" value="2"/>
</dbReference>
<feature type="repeat" description="WD" evidence="4">
    <location>
        <begin position="289"/>
        <end position="331"/>
    </location>
</feature>
<reference evidence="6 7" key="1">
    <citation type="journal article" date="2024" name="Nat. Commun.">
        <title>Phylogenomics reveals the evolutionary origins of lichenization in chlorophyte algae.</title>
        <authorList>
            <person name="Puginier C."/>
            <person name="Libourel C."/>
            <person name="Otte J."/>
            <person name="Skaloud P."/>
            <person name="Haon M."/>
            <person name="Grisel S."/>
            <person name="Petersen M."/>
            <person name="Berrin J.G."/>
            <person name="Delaux P.M."/>
            <person name="Dal Grande F."/>
            <person name="Keller J."/>
        </authorList>
    </citation>
    <scope>NUCLEOTIDE SEQUENCE [LARGE SCALE GENOMIC DNA]</scope>
    <source>
        <strain evidence="6 7">SAG 216-7</strain>
    </source>
</reference>
<dbReference type="PANTHER" id="PTHR14091:SF0">
    <property type="entry name" value="PERIODIC TRYPTOPHAN PROTEIN 1 HOMOLOG"/>
    <property type="match status" value="1"/>
</dbReference>
<keyword evidence="3" id="KW-0677">Repeat</keyword>
<dbReference type="InterPro" id="IPR015943">
    <property type="entry name" value="WD40/YVTN_repeat-like_dom_sf"/>
</dbReference>
<dbReference type="InterPro" id="IPR036322">
    <property type="entry name" value="WD40_repeat_dom_sf"/>
</dbReference>
<dbReference type="Pfam" id="PF00400">
    <property type="entry name" value="WD40"/>
    <property type="match status" value="3"/>
</dbReference>
<dbReference type="InterPro" id="IPR001680">
    <property type="entry name" value="WD40_rpt"/>
</dbReference>
<keyword evidence="2 4" id="KW-0853">WD repeat</keyword>
<dbReference type="EMBL" id="JALJOT010000007">
    <property type="protein sequence ID" value="KAK9908913.1"/>
    <property type="molecule type" value="Genomic_DNA"/>
</dbReference>
<keyword evidence="7" id="KW-1185">Reference proteome</keyword>